<proteinExistence type="predicted"/>
<dbReference type="Proteomes" id="UP001159386">
    <property type="component" value="Unassembled WGS sequence"/>
</dbReference>
<evidence type="ECO:0000259" key="1">
    <source>
        <dbReference type="SMART" id="SM00507"/>
    </source>
</evidence>
<dbReference type="EMBL" id="JANQDF010000160">
    <property type="protein sequence ID" value="MDH6107235.1"/>
    <property type="molecule type" value="Genomic_DNA"/>
</dbReference>
<keyword evidence="2" id="KW-0540">Nuclease</keyword>
<keyword evidence="3" id="KW-1185">Reference proteome</keyword>
<name>A0ABT6KH60_9CYAN</name>
<feature type="domain" description="HNH nuclease" evidence="1">
    <location>
        <begin position="1"/>
        <end position="47"/>
    </location>
</feature>
<evidence type="ECO:0000313" key="3">
    <source>
        <dbReference type="Proteomes" id="UP001159386"/>
    </source>
</evidence>
<dbReference type="Gene3D" id="1.10.30.50">
    <property type="match status" value="1"/>
</dbReference>
<protein>
    <submittedName>
        <fullName evidence="2">HNH endonuclease</fullName>
    </submittedName>
</protein>
<feature type="non-terminal residue" evidence="2">
    <location>
        <position position="1"/>
    </location>
</feature>
<dbReference type="InterPro" id="IPR003615">
    <property type="entry name" value="HNH_nuc"/>
</dbReference>
<organism evidence="2 3">
    <name type="scientific">Anabaenopsis tanganyikae CS-531</name>
    <dbReference type="NCBI Taxonomy" id="2785304"/>
    <lineage>
        <taxon>Bacteria</taxon>
        <taxon>Bacillati</taxon>
        <taxon>Cyanobacteriota</taxon>
        <taxon>Cyanophyceae</taxon>
        <taxon>Nostocales</taxon>
        <taxon>Nodulariaceae</taxon>
        <taxon>Anabaenopsis</taxon>
        <taxon>Anabaenopsis tanganyikae</taxon>
    </lineage>
</organism>
<sequence length="79" mass="9064">RQKGKCPECGHYFRDGDVMEVDHILPLSKGGKDEYKNLQLLHRHCHDKKTASDGSLVGIYDKNHITEEPYEVKVSRTVL</sequence>
<reference evidence="2 3" key="1">
    <citation type="journal article" date="2023" name="J. Phycol.">
        <title>Chrysosporum ovalisporum is synonymous with the true-branching cyanobacterium Umezakia natans (Nostocales/Aphanizomenonaceae).</title>
        <authorList>
            <person name="McGregor G.B."/>
            <person name="Sendall B.C."/>
            <person name="Niiyama Y."/>
            <person name="Tuji A."/>
            <person name="Willis A."/>
        </authorList>
    </citation>
    <scope>NUCLEOTIDE SEQUENCE [LARGE SCALE GENOMIC DNA]</scope>
    <source>
        <strain evidence="2 3">CS-531</strain>
    </source>
</reference>
<dbReference type="GO" id="GO:0004519">
    <property type="term" value="F:endonuclease activity"/>
    <property type="evidence" value="ECO:0007669"/>
    <property type="project" value="UniProtKB-KW"/>
</dbReference>
<accession>A0ABT6KH60</accession>
<dbReference type="Pfam" id="PF01844">
    <property type="entry name" value="HNH"/>
    <property type="match status" value="1"/>
</dbReference>
<dbReference type="CDD" id="cd00085">
    <property type="entry name" value="HNHc"/>
    <property type="match status" value="1"/>
</dbReference>
<keyword evidence="2" id="KW-0255">Endonuclease</keyword>
<dbReference type="SMART" id="SM00507">
    <property type="entry name" value="HNHc"/>
    <property type="match status" value="1"/>
</dbReference>
<dbReference type="InterPro" id="IPR002711">
    <property type="entry name" value="HNH"/>
</dbReference>
<gene>
    <name evidence="2" type="ORF">NWP22_15430</name>
</gene>
<evidence type="ECO:0000313" key="2">
    <source>
        <dbReference type="EMBL" id="MDH6107235.1"/>
    </source>
</evidence>
<keyword evidence="2" id="KW-0378">Hydrolase</keyword>
<comment type="caution">
    <text evidence="2">The sequence shown here is derived from an EMBL/GenBank/DDBJ whole genome shotgun (WGS) entry which is preliminary data.</text>
</comment>
<dbReference type="RefSeq" id="WP_280802078.1">
    <property type="nucleotide sequence ID" value="NZ_JANQDF010000160.1"/>
</dbReference>